<organism evidence="8 9">
    <name type="scientific">Orbilia blumenaviensis</name>
    <dbReference type="NCBI Taxonomy" id="1796055"/>
    <lineage>
        <taxon>Eukaryota</taxon>
        <taxon>Fungi</taxon>
        <taxon>Dikarya</taxon>
        <taxon>Ascomycota</taxon>
        <taxon>Pezizomycotina</taxon>
        <taxon>Orbiliomycetes</taxon>
        <taxon>Orbiliales</taxon>
        <taxon>Orbiliaceae</taxon>
        <taxon>Orbilia</taxon>
    </lineage>
</organism>
<keyword evidence="3" id="KW-0677">Repeat</keyword>
<reference evidence="8 9" key="1">
    <citation type="submission" date="2019-10" db="EMBL/GenBank/DDBJ databases">
        <authorList>
            <person name="Palmer J.M."/>
        </authorList>
    </citation>
    <scope>NUCLEOTIDE SEQUENCE [LARGE SCALE GENOMIC DNA]</scope>
    <source>
        <strain evidence="8 9">TWF730</strain>
    </source>
</reference>
<dbReference type="GO" id="GO:0016567">
    <property type="term" value="P:protein ubiquitination"/>
    <property type="evidence" value="ECO:0007669"/>
    <property type="project" value="InterPro"/>
</dbReference>
<gene>
    <name evidence="8" type="ORF">TWF730_005889</name>
</gene>
<dbReference type="Proteomes" id="UP001373714">
    <property type="component" value="Unassembled WGS sequence"/>
</dbReference>
<dbReference type="InterPro" id="IPR031127">
    <property type="entry name" value="E3_UB_ligase_RBR"/>
</dbReference>
<dbReference type="EMBL" id="JAVHNS010000002">
    <property type="protein sequence ID" value="KAK6362193.1"/>
    <property type="molecule type" value="Genomic_DNA"/>
</dbReference>
<comment type="caution">
    <text evidence="8">The sequence shown here is derived from an EMBL/GenBank/DDBJ whole genome shotgun (WGS) entry which is preliminary data.</text>
</comment>
<dbReference type="Gene3D" id="1.20.120.1750">
    <property type="match status" value="1"/>
</dbReference>
<evidence type="ECO:0000313" key="8">
    <source>
        <dbReference type="EMBL" id="KAK6362193.1"/>
    </source>
</evidence>
<evidence type="ECO:0000256" key="2">
    <source>
        <dbReference type="ARBA" id="ARBA00022723"/>
    </source>
</evidence>
<sequence>MFSPYLCQRQILIGLEQSCPDAFKHFEAFPSYTINLFARDSQPSILTLSPKDDTRAFVRKAYQRYLHRKHGQIDRWNRPFSINDQGIAQKEFAAWSSGQGSVSPIYDAFQNCTLTNLKTSESIMLPWQLCRDFGVFNFPWTSSEIGSEDWRQSVNHSFFGSDGDWSPTSFRTPVEYLDIHQIRNRIAILGESIGWVPDFDGEIEDSEEVVAFGQEIEATCFFCYDQKPIWQMCILHCQHASCIDCVKRNYKMCLRDTSCLPPTCCKKYPLIYTGIAVGSLKDIDKLSRWIVTGSNPSPLGRCYNCSEDIWPGAECGDIGICVHCDERTCLKCQVKWHGFRRVECRLGKLSDFVVMAIVNKWAQCYRCGLVVERSEGCAHITCRCGANFCYHCGGRWPKCPCRTTGGKGVLSVKRDQAVVDGGETYTKRVSARHHSSAVRNEQKFIEVADVLKLLRVMKTYQRNVVREIRDLRKRLRLLKENGSH</sequence>
<dbReference type="GO" id="GO:0008270">
    <property type="term" value="F:zinc ion binding"/>
    <property type="evidence" value="ECO:0007669"/>
    <property type="project" value="UniProtKB-KW"/>
</dbReference>
<keyword evidence="6" id="KW-0862">Zinc</keyword>
<evidence type="ECO:0000259" key="7">
    <source>
        <dbReference type="PROSITE" id="PS51873"/>
    </source>
</evidence>
<dbReference type="PANTHER" id="PTHR11685">
    <property type="entry name" value="RBR FAMILY RING FINGER AND IBR DOMAIN-CONTAINING"/>
    <property type="match status" value="1"/>
</dbReference>
<evidence type="ECO:0000256" key="5">
    <source>
        <dbReference type="ARBA" id="ARBA00022786"/>
    </source>
</evidence>
<keyword evidence="1" id="KW-0808">Transferase</keyword>
<evidence type="ECO:0000256" key="6">
    <source>
        <dbReference type="ARBA" id="ARBA00022833"/>
    </source>
</evidence>
<keyword evidence="2" id="KW-0479">Metal-binding</keyword>
<dbReference type="PROSITE" id="PS51873">
    <property type="entry name" value="TRIAD"/>
    <property type="match status" value="1"/>
</dbReference>
<evidence type="ECO:0000256" key="4">
    <source>
        <dbReference type="ARBA" id="ARBA00022771"/>
    </source>
</evidence>
<evidence type="ECO:0000256" key="1">
    <source>
        <dbReference type="ARBA" id="ARBA00022679"/>
    </source>
</evidence>
<protein>
    <recommendedName>
        <fullName evidence="7">RING-type domain-containing protein</fullName>
    </recommendedName>
</protein>
<feature type="domain" description="RING-type" evidence="7">
    <location>
        <begin position="216"/>
        <end position="410"/>
    </location>
</feature>
<dbReference type="GO" id="GO:0004842">
    <property type="term" value="F:ubiquitin-protein transferase activity"/>
    <property type="evidence" value="ECO:0007669"/>
    <property type="project" value="InterPro"/>
</dbReference>
<keyword evidence="4" id="KW-0863">Zinc-finger</keyword>
<name>A0AAV9VK25_9PEZI</name>
<keyword evidence="9" id="KW-1185">Reference proteome</keyword>
<dbReference type="AlphaFoldDB" id="A0AAV9VK25"/>
<dbReference type="SUPFAM" id="SSF57850">
    <property type="entry name" value="RING/U-box"/>
    <property type="match status" value="1"/>
</dbReference>
<dbReference type="InterPro" id="IPR044066">
    <property type="entry name" value="TRIAD_supradom"/>
</dbReference>
<proteinExistence type="predicted"/>
<accession>A0AAV9VK25</accession>
<keyword evidence="5" id="KW-0833">Ubl conjugation pathway</keyword>
<evidence type="ECO:0000313" key="9">
    <source>
        <dbReference type="Proteomes" id="UP001373714"/>
    </source>
</evidence>
<dbReference type="CDD" id="cd22584">
    <property type="entry name" value="Rcat_RBR_unk"/>
    <property type="match status" value="1"/>
</dbReference>
<evidence type="ECO:0000256" key="3">
    <source>
        <dbReference type="ARBA" id="ARBA00022737"/>
    </source>
</evidence>